<reference evidence="1" key="1">
    <citation type="journal article" date="2015" name="Nature">
        <title>Complex archaea that bridge the gap between prokaryotes and eukaryotes.</title>
        <authorList>
            <person name="Spang A."/>
            <person name="Saw J.H."/>
            <person name="Jorgensen S.L."/>
            <person name="Zaremba-Niedzwiedzka K."/>
            <person name="Martijn J."/>
            <person name="Lind A.E."/>
            <person name="van Eijk R."/>
            <person name="Schleper C."/>
            <person name="Guy L."/>
            <person name="Ettema T.J."/>
        </authorList>
    </citation>
    <scope>NUCLEOTIDE SEQUENCE</scope>
</reference>
<dbReference type="SUPFAM" id="SSF51126">
    <property type="entry name" value="Pectin lyase-like"/>
    <property type="match status" value="1"/>
</dbReference>
<comment type="caution">
    <text evidence="1">The sequence shown here is derived from an EMBL/GenBank/DDBJ whole genome shotgun (WGS) entry which is preliminary data.</text>
</comment>
<protein>
    <submittedName>
        <fullName evidence="1">Uncharacterized protein</fullName>
    </submittedName>
</protein>
<name>A0A0F8XKX3_9ZZZZ</name>
<dbReference type="EMBL" id="LAZR01062332">
    <property type="protein sequence ID" value="KKK61745.1"/>
    <property type="molecule type" value="Genomic_DNA"/>
</dbReference>
<organism evidence="1">
    <name type="scientific">marine sediment metagenome</name>
    <dbReference type="NCBI Taxonomy" id="412755"/>
    <lineage>
        <taxon>unclassified sequences</taxon>
        <taxon>metagenomes</taxon>
        <taxon>ecological metagenomes</taxon>
    </lineage>
</organism>
<feature type="non-terminal residue" evidence="1">
    <location>
        <position position="362"/>
    </location>
</feature>
<feature type="non-terminal residue" evidence="1">
    <location>
        <position position="1"/>
    </location>
</feature>
<proteinExistence type="predicted"/>
<evidence type="ECO:0000313" key="1">
    <source>
        <dbReference type="EMBL" id="KKK61745.1"/>
    </source>
</evidence>
<dbReference type="InterPro" id="IPR011050">
    <property type="entry name" value="Pectin_lyase_fold/virulence"/>
</dbReference>
<dbReference type="AlphaFoldDB" id="A0A0F8XKX3"/>
<accession>A0A0F8XKX3</accession>
<gene>
    <name evidence="1" type="ORF">LCGC14_3011260</name>
</gene>
<sequence>VKSAAGTAAVILGQYGSLVDCRLHDSAVGLIGSGNGIGNVLGNIFDACGMGVKLSTKDRWMIRGNTFYNGVIGVTGGSAQWCRFIGNIFHSLTTAASWTMGVEPSNYWDWNVWWNNGTDVMNVIKGPNAINADPQFSDPTLGTAAGFRVQAEVARQLGVNLFMAGAVPPSIFDGGETNIAGTTDPDLSQDQLLLDGLETVTLDGAEVQNVYRLQESIDEREPTEGVYLERNVRFQFPFGADIYPGDTQPSVGGVIVDADLQAYKIIGIRPPKHSDFWGATTRGLVISGTYSLDSTVSLFPAVETLSAAGSTITTHLDVDAAFEDVPAAIQLRKSDPADWAGKRQITEIYDIYVEGDLGQLNN</sequence>